<proteinExistence type="predicted"/>
<name>A0A1B6QMK3_SORBI</name>
<dbReference type="Proteomes" id="UP000000768">
    <property type="component" value="Chromosome 1"/>
</dbReference>
<dbReference type="Gramene" id="KXG39135">
    <property type="protein sequence ID" value="KXG39135"/>
    <property type="gene ID" value="SORBI_3001G336800"/>
</dbReference>
<evidence type="ECO:0000313" key="2">
    <source>
        <dbReference type="Proteomes" id="UP000000768"/>
    </source>
</evidence>
<keyword evidence="2" id="KW-1185">Reference proteome</keyword>
<accession>A0A1B6QMK3</accession>
<dbReference type="AlphaFoldDB" id="A0A1B6QMK3"/>
<protein>
    <submittedName>
        <fullName evidence="1">Uncharacterized protein</fullName>
    </submittedName>
</protein>
<organism evidence="1 2">
    <name type="scientific">Sorghum bicolor</name>
    <name type="common">Sorghum</name>
    <name type="synonym">Sorghum vulgare</name>
    <dbReference type="NCBI Taxonomy" id="4558"/>
    <lineage>
        <taxon>Eukaryota</taxon>
        <taxon>Viridiplantae</taxon>
        <taxon>Streptophyta</taxon>
        <taxon>Embryophyta</taxon>
        <taxon>Tracheophyta</taxon>
        <taxon>Spermatophyta</taxon>
        <taxon>Magnoliopsida</taxon>
        <taxon>Liliopsida</taxon>
        <taxon>Poales</taxon>
        <taxon>Poaceae</taxon>
        <taxon>PACMAD clade</taxon>
        <taxon>Panicoideae</taxon>
        <taxon>Andropogonodae</taxon>
        <taxon>Andropogoneae</taxon>
        <taxon>Sorghinae</taxon>
        <taxon>Sorghum</taxon>
    </lineage>
</organism>
<evidence type="ECO:0000313" key="1">
    <source>
        <dbReference type="EMBL" id="KXG39135.1"/>
    </source>
</evidence>
<sequence length="66" mass="7418">MDSKGTSSVGSIVKRWVIDWIWRGRLRHHPWVTDTHVDYGGLLLEQMVRRVYVGARGGDSATTHGG</sequence>
<dbReference type="InParanoid" id="A0A1B6QMK3"/>
<gene>
    <name evidence="1" type="ORF">SORBI_3001G336800</name>
</gene>
<reference evidence="2" key="2">
    <citation type="journal article" date="2018" name="Plant J.">
        <title>The Sorghum bicolor reference genome: improved assembly, gene annotations, a transcriptome atlas, and signatures of genome organization.</title>
        <authorList>
            <person name="McCormick R.F."/>
            <person name="Truong S.K."/>
            <person name="Sreedasyam A."/>
            <person name="Jenkins J."/>
            <person name="Shu S."/>
            <person name="Sims D."/>
            <person name="Kennedy M."/>
            <person name="Amirebrahimi M."/>
            <person name="Weers B.D."/>
            <person name="McKinley B."/>
            <person name="Mattison A."/>
            <person name="Morishige D.T."/>
            <person name="Grimwood J."/>
            <person name="Schmutz J."/>
            <person name="Mullet J.E."/>
        </authorList>
    </citation>
    <scope>NUCLEOTIDE SEQUENCE [LARGE SCALE GENOMIC DNA]</scope>
    <source>
        <strain evidence="2">cv. BTx623</strain>
    </source>
</reference>
<reference evidence="1 2" key="1">
    <citation type="journal article" date="2009" name="Nature">
        <title>The Sorghum bicolor genome and the diversification of grasses.</title>
        <authorList>
            <person name="Paterson A.H."/>
            <person name="Bowers J.E."/>
            <person name="Bruggmann R."/>
            <person name="Dubchak I."/>
            <person name="Grimwood J."/>
            <person name="Gundlach H."/>
            <person name="Haberer G."/>
            <person name="Hellsten U."/>
            <person name="Mitros T."/>
            <person name="Poliakov A."/>
            <person name="Schmutz J."/>
            <person name="Spannagl M."/>
            <person name="Tang H."/>
            <person name="Wang X."/>
            <person name="Wicker T."/>
            <person name="Bharti A.K."/>
            <person name="Chapman J."/>
            <person name="Feltus F.A."/>
            <person name="Gowik U."/>
            <person name="Grigoriev I.V."/>
            <person name="Lyons E."/>
            <person name="Maher C.A."/>
            <person name="Martis M."/>
            <person name="Narechania A."/>
            <person name="Otillar R.P."/>
            <person name="Penning B.W."/>
            <person name="Salamov A.A."/>
            <person name="Wang Y."/>
            <person name="Zhang L."/>
            <person name="Carpita N.C."/>
            <person name="Freeling M."/>
            <person name="Gingle A.R."/>
            <person name="Hash C.T."/>
            <person name="Keller B."/>
            <person name="Klein P."/>
            <person name="Kresovich S."/>
            <person name="McCann M.C."/>
            <person name="Ming R."/>
            <person name="Peterson D.G."/>
            <person name="Mehboob-ur-Rahman"/>
            <person name="Ware D."/>
            <person name="Westhoff P."/>
            <person name="Mayer K.F."/>
            <person name="Messing J."/>
            <person name="Rokhsar D.S."/>
        </authorList>
    </citation>
    <scope>NUCLEOTIDE SEQUENCE [LARGE SCALE GENOMIC DNA]</scope>
    <source>
        <strain evidence="2">cv. BTx623</strain>
    </source>
</reference>
<dbReference type="EMBL" id="CM000760">
    <property type="protein sequence ID" value="KXG39135.1"/>
    <property type="molecule type" value="Genomic_DNA"/>
</dbReference>